<feature type="compositionally biased region" description="Acidic residues" evidence="1">
    <location>
        <begin position="1"/>
        <end position="12"/>
    </location>
</feature>
<keyword evidence="3" id="KW-1185">Reference proteome</keyword>
<dbReference type="AlphaFoldDB" id="A0A565ASR2"/>
<comment type="caution">
    <text evidence="2">The sequence shown here is derived from an EMBL/GenBank/DDBJ whole genome shotgun (WGS) entry which is preliminary data.</text>
</comment>
<evidence type="ECO:0000313" key="3">
    <source>
        <dbReference type="Proteomes" id="UP000489600"/>
    </source>
</evidence>
<dbReference type="EMBL" id="CABITT030000001">
    <property type="protein sequence ID" value="VVA92417.1"/>
    <property type="molecule type" value="Genomic_DNA"/>
</dbReference>
<accession>A0A565ASR2</accession>
<sequence>MDFYESEEDDMSDYNLSQNDWSQDNDFHLDLSTNESDDGEEVSYEDDYQLLILKMNHVVTSLSWNHQIVV</sequence>
<feature type="region of interest" description="Disordered" evidence="1">
    <location>
        <begin position="1"/>
        <end position="20"/>
    </location>
</feature>
<protein>
    <submittedName>
        <fullName evidence="2">Uncharacterized protein</fullName>
    </submittedName>
</protein>
<evidence type="ECO:0000313" key="2">
    <source>
        <dbReference type="EMBL" id="VVA92417.1"/>
    </source>
</evidence>
<evidence type="ECO:0000256" key="1">
    <source>
        <dbReference type="SAM" id="MobiDB-lite"/>
    </source>
</evidence>
<proteinExistence type="predicted"/>
<dbReference type="Proteomes" id="UP000489600">
    <property type="component" value="Unassembled WGS sequence"/>
</dbReference>
<organism evidence="2 3">
    <name type="scientific">Arabis nemorensis</name>
    <dbReference type="NCBI Taxonomy" id="586526"/>
    <lineage>
        <taxon>Eukaryota</taxon>
        <taxon>Viridiplantae</taxon>
        <taxon>Streptophyta</taxon>
        <taxon>Embryophyta</taxon>
        <taxon>Tracheophyta</taxon>
        <taxon>Spermatophyta</taxon>
        <taxon>Magnoliopsida</taxon>
        <taxon>eudicotyledons</taxon>
        <taxon>Gunneridae</taxon>
        <taxon>Pentapetalae</taxon>
        <taxon>rosids</taxon>
        <taxon>malvids</taxon>
        <taxon>Brassicales</taxon>
        <taxon>Brassicaceae</taxon>
        <taxon>Arabideae</taxon>
        <taxon>Arabis</taxon>
    </lineage>
</organism>
<reference evidence="2" key="1">
    <citation type="submission" date="2019-07" db="EMBL/GenBank/DDBJ databases">
        <authorList>
            <person name="Dittberner H."/>
        </authorList>
    </citation>
    <scope>NUCLEOTIDE SEQUENCE [LARGE SCALE GENOMIC DNA]</scope>
</reference>
<name>A0A565ASR2_9BRAS</name>
<gene>
    <name evidence="2" type="ORF">ANE_LOCUS2862</name>
</gene>